<dbReference type="SUPFAM" id="SSF69618">
    <property type="entry name" value="HemD-like"/>
    <property type="match status" value="1"/>
</dbReference>
<evidence type="ECO:0000256" key="1">
    <source>
        <dbReference type="ARBA" id="ARBA00004772"/>
    </source>
</evidence>
<evidence type="ECO:0000256" key="5">
    <source>
        <dbReference type="ARBA" id="ARBA00023244"/>
    </source>
</evidence>
<dbReference type="EMBL" id="OBEN01000003">
    <property type="protein sequence ID" value="SNZ13661.1"/>
    <property type="molecule type" value="Genomic_DNA"/>
</dbReference>
<evidence type="ECO:0000313" key="12">
    <source>
        <dbReference type="Proteomes" id="UP000218627"/>
    </source>
</evidence>
<keyword evidence="12" id="KW-1185">Reference proteome</keyword>
<dbReference type="InterPro" id="IPR039793">
    <property type="entry name" value="UROS/Hem4"/>
</dbReference>
<evidence type="ECO:0000313" key="11">
    <source>
        <dbReference type="EMBL" id="SNZ13661.1"/>
    </source>
</evidence>
<evidence type="ECO:0000256" key="2">
    <source>
        <dbReference type="ARBA" id="ARBA00008133"/>
    </source>
</evidence>
<gene>
    <name evidence="11" type="ORF">SAMN06265353_0839</name>
</gene>
<keyword evidence="4 9" id="KW-0456">Lyase</keyword>
<dbReference type="CDD" id="cd06578">
    <property type="entry name" value="HemD"/>
    <property type="match status" value="1"/>
</dbReference>
<proteinExistence type="inferred from homology"/>
<dbReference type="GO" id="GO:0006780">
    <property type="term" value="P:uroporphyrinogen III biosynthetic process"/>
    <property type="evidence" value="ECO:0007669"/>
    <property type="project" value="UniProtKB-UniRule"/>
</dbReference>
<dbReference type="RefSeq" id="WP_096601502.1">
    <property type="nucleotide sequence ID" value="NZ_OBEN01000003.1"/>
</dbReference>
<dbReference type="OrthoDB" id="9815856at2"/>
<dbReference type="InterPro" id="IPR003754">
    <property type="entry name" value="4pyrrol_synth_uPrphyn_synth"/>
</dbReference>
<evidence type="ECO:0000259" key="10">
    <source>
        <dbReference type="Pfam" id="PF02602"/>
    </source>
</evidence>
<dbReference type="AlphaFoldDB" id="A0A285P1B1"/>
<comment type="function">
    <text evidence="6 9">Catalyzes cyclization of the linear tetrapyrrole, hydroxymethylbilane, to the macrocyclic uroporphyrinogen III.</text>
</comment>
<dbReference type="UniPathway" id="UPA00251">
    <property type="reaction ID" value="UER00320"/>
</dbReference>
<protein>
    <recommendedName>
        <fullName evidence="7 9">Uroporphyrinogen-III synthase</fullName>
        <ecNumber evidence="3 9">4.2.1.75</ecNumber>
    </recommendedName>
</protein>
<name>A0A285P1B1_9AQUI</name>
<comment type="catalytic activity">
    <reaction evidence="8 9">
        <text>hydroxymethylbilane = uroporphyrinogen III + H2O</text>
        <dbReference type="Rhea" id="RHEA:18965"/>
        <dbReference type="ChEBI" id="CHEBI:15377"/>
        <dbReference type="ChEBI" id="CHEBI:57308"/>
        <dbReference type="ChEBI" id="CHEBI:57845"/>
        <dbReference type="EC" id="4.2.1.75"/>
    </reaction>
</comment>
<dbReference type="PANTHER" id="PTHR38042">
    <property type="entry name" value="UROPORPHYRINOGEN-III SYNTHASE, CHLOROPLASTIC"/>
    <property type="match status" value="1"/>
</dbReference>
<dbReference type="InterPro" id="IPR036108">
    <property type="entry name" value="4pyrrol_syn_uPrphyn_synt_sf"/>
</dbReference>
<dbReference type="GO" id="GO:0004852">
    <property type="term" value="F:uroporphyrinogen-III synthase activity"/>
    <property type="evidence" value="ECO:0007669"/>
    <property type="project" value="UniProtKB-UniRule"/>
</dbReference>
<dbReference type="PANTHER" id="PTHR38042:SF1">
    <property type="entry name" value="UROPORPHYRINOGEN-III SYNTHASE, CHLOROPLASTIC"/>
    <property type="match status" value="1"/>
</dbReference>
<dbReference type="EC" id="4.2.1.75" evidence="3 9"/>
<evidence type="ECO:0000256" key="6">
    <source>
        <dbReference type="ARBA" id="ARBA00037589"/>
    </source>
</evidence>
<keyword evidence="5 9" id="KW-0627">Porphyrin biosynthesis</keyword>
<sequence>MHKVILTRSPEDIERDRKLFEREGLGVIALPLIKTLPIDFEPIDENFDFVIFQSAKAVKYFFERAKLRGNEKIIVVGEAVKKAVESYGYSVYQIPEMYYAQEIKLLMEKEKRGTVLLPRSREGREELIKWLSDMGFTVYPLNVYATEYVLYDREDFLKRLSMGQFVFFASPSAVRSFFANLPKPEGTKLLKKKKIVCIGKTTKEELTSLSGLSCFLPEKQSVESVVSLIKSLVSSLH</sequence>
<evidence type="ECO:0000256" key="8">
    <source>
        <dbReference type="ARBA" id="ARBA00048617"/>
    </source>
</evidence>
<dbReference type="Gene3D" id="3.40.50.10090">
    <property type="match status" value="2"/>
</dbReference>
<reference evidence="12" key="1">
    <citation type="submission" date="2017-09" db="EMBL/GenBank/DDBJ databases">
        <authorList>
            <person name="Varghese N."/>
            <person name="Submissions S."/>
        </authorList>
    </citation>
    <scope>NUCLEOTIDE SEQUENCE [LARGE SCALE GENOMIC DNA]</scope>
    <source>
        <strain evidence="12">DSM 2913</strain>
    </source>
</reference>
<evidence type="ECO:0000256" key="3">
    <source>
        <dbReference type="ARBA" id="ARBA00013109"/>
    </source>
</evidence>
<organism evidence="11 12">
    <name type="scientific">Hydrogenobacter hydrogenophilus</name>
    <dbReference type="NCBI Taxonomy" id="35835"/>
    <lineage>
        <taxon>Bacteria</taxon>
        <taxon>Pseudomonadati</taxon>
        <taxon>Aquificota</taxon>
        <taxon>Aquificia</taxon>
        <taxon>Aquificales</taxon>
        <taxon>Aquificaceae</taxon>
        <taxon>Hydrogenobacter</taxon>
    </lineage>
</organism>
<comment type="similarity">
    <text evidence="2 9">Belongs to the uroporphyrinogen-III synthase family.</text>
</comment>
<evidence type="ECO:0000256" key="7">
    <source>
        <dbReference type="ARBA" id="ARBA00040167"/>
    </source>
</evidence>
<evidence type="ECO:0000256" key="9">
    <source>
        <dbReference type="RuleBase" id="RU366031"/>
    </source>
</evidence>
<dbReference type="Proteomes" id="UP000218627">
    <property type="component" value="Unassembled WGS sequence"/>
</dbReference>
<accession>A0A285P1B1</accession>
<evidence type="ECO:0000256" key="4">
    <source>
        <dbReference type="ARBA" id="ARBA00023239"/>
    </source>
</evidence>
<comment type="pathway">
    <text evidence="1 9">Porphyrin-containing compound metabolism; protoporphyrin-IX biosynthesis; coproporphyrinogen-III from 5-aminolevulinate: step 3/4.</text>
</comment>
<dbReference type="Pfam" id="PF02602">
    <property type="entry name" value="HEM4"/>
    <property type="match status" value="1"/>
</dbReference>
<feature type="domain" description="Tetrapyrrole biosynthesis uroporphyrinogen III synthase" evidence="10">
    <location>
        <begin position="18"/>
        <end position="226"/>
    </location>
</feature>
<dbReference type="GO" id="GO:0006782">
    <property type="term" value="P:protoporphyrinogen IX biosynthetic process"/>
    <property type="evidence" value="ECO:0007669"/>
    <property type="project" value="UniProtKB-UniRule"/>
</dbReference>